<evidence type="ECO:0000256" key="1">
    <source>
        <dbReference type="SAM" id="Phobius"/>
    </source>
</evidence>
<dbReference type="AlphaFoldDB" id="A0A0C9MP40"/>
<organism evidence="2 3">
    <name type="scientific">Sphingomonas paucimobilis NBRC 13935</name>
    <dbReference type="NCBI Taxonomy" id="1219050"/>
    <lineage>
        <taxon>Bacteria</taxon>
        <taxon>Pseudomonadati</taxon>
        <taxon>Pseudomonadota</taxon>
        <taxon>Alphaproteobacteria</taxon>
        <taxon>Sphingomonadales</taxon>
        <taxon>Sphingomonadaceae</taxon>
        <taxon>Sphingomonas</taxon>
    </lineage>
</organism>
<gene>
    <name evidence="2" type="ORF">SP6_10_00620</name>
</gene>
<keyword evidence="1" id="KW-1133">Transmembrane helix</keyword>
<keyword evidence="1" id="KW-0812">Transmembrane</keyword>
<evidence type="ECO:0000313" key="3">
    <source>
        <dbReference type="Proteomes" id="UP000032025"/>
    </source>
</evidence>
<name>A0A0C9MP40_SPHPI</name>
<keyword evidence="3" id="KW-1185">Reference proteome</keyword>
<comment type="caution">
    <text evidence="2">The sequence shown here is derived from an EMBL/GenBank/DDBJ whole genome shotgun (WGS) entry which is preliminary data.</text>
</comment>
<reference evidence="2 3" key="1">
    <citation type="submission" date="2014-08" db="EMBL/GenBank/DDBJ databases">
        <title>Whole genome shotgun sequence of Sphingomonas paucimobilis NBRC 13935.</title>
        <authorList>
            <person name="Hosoyama A."/>
            <person name="Hashimoto M."/>
            <person name="Hosoyama Y."/>
            <person name="Noguchi M."/>
            <person name="Uohara A."/>
            <person name="Ohji S."/>
            <person name="Katano-Makiyama Y."/>
            <person name="Ichikawa N."/>
            <person name="Kimura A."/>
            <person name="Yamazoe A."/>
            <person name="Fujita N."/>
        </authorList>
    </citation>
    <scope>NUCLEOTIDE SEQUENCE [LARGE SCALE GENOMIC DNA]</scope>
    <source>
        <strain evidence="2 3">NBRC 13935</strain>
    </source>
</reference>
<protein>
    <submittedName>
        <fullName evidence="2">DNA, contig: SP610</fullName>
    </submittedName>
</protein>
<keyword evidence="1" id="KW-0472">Membrane</keyword>
<dbReference type="EMBL" id="BBJS01000010">
    <property type="protein sequence ID" value="GAN12481.1"/>
    <property type="molecule type" value="Genomic_DNA"/>
</dbReference>
<evidence type="ECO:0000313" key="2">
    <source>
        <dbReference type="EMBL" id="GAN12481.1"/>
    </source>
</evidence>
<dbReference type="GeneID" id="78526346"/>
<accession>A0A0C9MP40</accession>
<dbReference type="RefSeq" id="WP_042468479.1">
    <property type="nucleotide sequence ID" value="NZ_BBJS01000010.1"/>
</dbReference>
<feature type="transmembrane region" description="Helical" evidence="1">
    <location>
        <begin position="51"/>
        <end position="74"/>
    </location>
</feature>
<dbReference type="Proteomes" id="UP000032025">
    <property type="component" value="Unassembled WGS sequence"/>
</dbReference>
<sequence length="78" mass="7558">MLPTALILIAAICQGLGAWAALAGALALACRLDPASIGLPAITALPARCGLWALLFAIGITLTIAGSALAVHVIGAGA</sequence>
<proteinExistence type="predicted"/>